<proteinExistence type="predicted"/>
<sequence length="108" mass="11663">MASLPKAVQSASSLANRALNGYESFACVCCAIEIEPVVRPHSVRAADIKSFLTTGPVVGVGRNQATQLAGNPARRMQDAGGHRSHRLHSIKYSITRRRARRAASMYAD</sequence>
<dbReference type="AlphaFoldDB" id="A0A4C1VDQ7"/>
<protein>
    <submittedName>
        <fullName evidence="1">Uncharacterized protein</fullName>
    </submittedName>
</protein>
<keyword evidence="2" id="KW-1185">Reference proteome</keyword>
<evidence type="ECO:0000313" key="1">
    <source>
        <dbReference type="EMBL" id="GBP36729.1"/>
    </source>
</evidence>
<accession>A0A4C1VDQ7</accession>
<evidence type="ECO:0000313" key="2">
    <source>
        <dbReference type="Proteomes" id="UP000299102"/>
    </source>
</evidence>
<organism evidence="1 2">
    <name type="scientific">Eumeta variegata</name>
    <name type="common">Bagworm moth</name>
    <name type="synonym">Eumeta japonica</name>
    <dbReference type="NCBI Taxonomy" id="151549"/>
    <lineage>
        <taxon>Eukaryota</taxon>
        <taxon>Metazoa</taxon>
        <taxon>Ecdysozoa</taxon>
        <taxon>Arthropoda</taxon>
        <taxon>Hexapoda</taxon>
        <taxon>Insecta</taxon>
        <taxon>Pterygota</taxon>
        <taxon>Neoptera</taxon>
        <taxon>Endopterygota</taxon>
        <taxon>Lepidoptera</taxon>
        <taxon>Glossata</taxon>
        <taxon>Ditrysia</taxon>
        <taxon>Tineoidea</taxon>
        <taxon>Psychidae</taxon>
        <taxon>Oiketicinae</taxon>
        <taxon>Eumeta</taxon>
    </lineage>
</organism>
<dbReference type="EMBL" id="BGZK01000322">
    <property type="protein sequence ID" value="GBP36729.1"/>
    <property type="molecule type" value="Genomic_DNA"/>
</dbReference>
<comment type="caution">
    <text evidence="1">The sequence shown here is derived from an EMBL/GenBank/DDBJ whole genome shotgun (WGS) entry which is preliminary data.</text>
</comment>
<dbReference type="Proteomes" id="UP000299102">
    <property type="component" value="Unassembled WGS sequence"/>
</dbReference>
<name>A0A4C1VDQ7_EUMVA</name>
<gene>
    <name evidence="1" type="ORF">EVAR_24732_1</name>
</gene>
<reference evidence="1 2" key="1">
    <citation type="journal article" date="2019" name="Commun. Biol.">
        <title>The bagworm genome reveals a unique fibroin gene that provides high tensile strength.</title>
        <authorList>
            <person name="Kono N."/>
            <person name="Nakamura H."/>
            <person name="Ohtoshi R."/>
            <person name="Tomita M."/>
            <person name="Numata K."/>
            <person name="Arakawa K."/>
        </authorList>
    </citation>
    <scope>NUCLEOTIDE SEQUENCE [LARGE SCALE GENOMIC DNA]</scope>
</reference>